<dbReference type="GO" id="GO:0005737">
    <property type="term" value="C:cytoplasm"/>
    <property type="evidence" value="ECO:0007669"/>
    <property type="project" value="UniProtKB-SubCell"/>
</dbReference>
<dbReference type="SUPFAM" id="SSF47323">
    <property type="entry name" value="Anticodon-binding domain of a subclass of class I aminoacyl-tRNA synthetases"/>
    <property type="match status" value="2"/>
</dbReference>
<dbReference type="InterPro" id="IPR002301">
    <property type="entry name" value="Ile-tRNA-ligase"/>
</dbReference>
<reference evidence="18" key="1">
    <citation type="submission" date="2023-03" db="EMBL/GenBank/DDBJ databases">
        <title>Stygiobacter electus gen. nov., sp. nov., facultatively anaerobic thermotolerant bacterium of the class Ignavibacteria from a well of Yessentuki mineral water deposit.</title>
        <authorList>
            <person name="Podosokorskaya O.A."/>
            <person name="Elcheninov A.G."/>
            <person name="Petrova N.F."/>
            <person name="Zavarzina D.G."/>
            <person name="Kublanov I.V."/>
            <person name="Merkel A.Y."/>
        </authorList>
    </citation>
    <scope>NUCLEOTIDE SEQUENCE</scope>
    <source>
        <strain evidence="18">09-Me</strain>
    </source>
</reference>
<comment type="similarity">
    <text evidence="3 15">Belongs to the class-I aminoacyl-tRNA synthetase family. IleS type 2 subfamily.</text>
</comment>
<evidence type="ECO:0000256" key="5">
    <source>
        <dbReference type="ARBA" id="ARBA00022490"/>
    </source>
</evidence>
<gene>
    <name evidence="15 18" type="primary">ileS</name>
    <name evidence="18" type="ORF">P0M35_06625</name>
</gene>
<dbReference type="NCBIfam" id="TIGR00392">
    <property type="entry name" value="ileS"/>
    <property type="match status" value="1"/>
</dbReference>
<evidence type="ECO:0000256" key="10">
    <source>
        <dbReference type="ARBA" id="ARBA00022840"/>
    </source>
</evidence>
<evidence type="ECO:0000256" key="12">
    <source>
        <dbReference type="ARBA" id="ARBA00023146"/>
    </source>
</evidence>
<comment type="subunit">
    <text evidence="4 15">Monomer.</text>
</comment>
<dbReference type="PANTHER" id="PTHR42780:SF1">
    <property type="entry name" value="ISOLEUCINE--TRNA LIGASE, CYTOPLASMIC"/>
    <property type="match status" value="1"/>
</dbReference>
<feature type="short sequence motif" description="'HIGH' region" evidence="15">
    <location>
        <begin position="48"/>
        <end position="58"/>
    </location>
</feature>
<dbReference type="Gene3D" id="1.10.730.10">
    <property type="entry name" value="Isoleucyl-tRNA Synthetase, Domain 1"/>
    <property type="match status" value="1"/>
</dbReference>
<dbReference type="Gene3D" id="3.40.50.620">
    <property type="entry name" value="HUPs"/>
    <property type="match status" value="2"/>
</dbReference>
<evidence type="ECO:0000256" key="2">
    <source>
        <dbReference type="ARBA" id="ARBA00004496"/>
    </source>
</evidence>
<dbReference type="Pfam" id="PF19302">
    <property type="entry name" value="DUF5915"/>
    <property type="match status" value="1"/>
</dbReference>
<proteinExistence type="inferred from homology"/>
<dbReference type="CDD" id="cd00818">
    <property type="entry name" value="IleRS_core"/>
    <property type="match status" value="1"/>
</dbReference>
<evidence type="ECO:0000313" key="19">
    <source>
        <dbReference type="Proteomes" id="UP001221302"/>
    </source>
</evidence>
<dbReference type="EMBL" id="JARGDL010000007">
    <property type="protein sequence ID" value="MDF1611818.1"/>
    <property type="molecule type" value="Genomic_DNA"/>
</dbReference>
<keyword evidence="10 15" id="KW-0067">ATP-binding</keyword>
<dbReference type="PANTHER" id="PTHR42780">
    <property type="entry name" value="SOLEUCYL-TRNA SYNTHETASE"/>
    <property type="match status" value="1"/>
</dbReference>
<evidence type="ECO:0000256" key="9">
    <source>
        <dbReference type="ARBA" id="ARBA00022833"/>
    </source>
</evidence>
<comment type="function">
    <text evidence="13 15">Catalyzes the attachment of isoleucine to tRNA(Ile). As IleRS can inadvertently accommodate and process structurally similar amino acids such as valine, to avoid such errors it has two additional distinct tRNA(Ile)-dependent editing activities. One activity is designated as 'pretransfer' editing and involves the hydrolysis of activated Val-AMP. The other activity is designated 'posttransfer' editing and involves deacylation of mischarged Val-tRNA(Ile).</text>
</comment>
<dbReference type="Pfam" id="PF08264">
    <property type="entry name" value="Anticodon_1"/>
    <property type="match status" value="1"/>
</dbReference>
<dbReference type="EC" id="6.1.1.5" evidence="15"/>
<evidence type="ECO:0000256" key="11">
    <source>
        <dbReference type="ARBA" id="ARBA00022917"/>
    </source>
</evidence>
<protein>
    <recommendedName>
        <fullName evidence="15">Isoleucine--tRNA ligase</fullName>
        <ecNumber evidence="15">6.1.1.5</ecNumber>
    </recommendedName>
    <alternativeName>
        <fullName evidence="15">Isoleucyl-tRNA synthetase</fullName>
        <shortName evidence="15">IleRS</shortName>
    </alternativeName>
</protein>
<feature type="domain" description="Methionyl/Valyl/Leucyl/Isoleucyl-tRNA synthetase anticodon-binding" evidence="17">
    <location>
        <begin position="699"/>
        <end position="847"/>
    </location>
</feature>
<evidence type="ECO:0000256" key="6">
    <source>
        <dbReference type="ARBA" id="ARBA00022598"/>
    </source>
</evidence>
<keyword evidence="5 15" id="KW-0963">Cytoplasm</keyword>
<keyword evidence="11 15" id="KW-0648">Protein biosynthesis</keyword>
<evidence type="ECO:0000259" key="16">
    <source>
        <dbReference type="Pfam" id="PF00133"/>
    </source>
</evidence>
<evidence type="ECO:0000256" key="7">
    <source>
        <dbReference type="ARBA" id="ARBA00022723"/>
    </source>
</evidence>
<evidence type="ECO:0000256" key="1">
    <source>
        <dbReference type="ARBA" id="ARBA00001947"/>
    </source>
</evidence>
<dbReference type="Pfam" id="PF00133">
    <property type="entry name" value="tRNA-synt_1"/>
    <property type="match status" value="1"/>
</dbReference>
<dbReference type="InterPro" id="IPR013155">
    <property type="entry name" value="M/V/L/I-tRNA-synth_anticd-bd"/>
</dbReference>
<name>A0AAE3TBX9_9BACT</name>
<dbReference type="InterPro" id="IPR009080">
    <property type="entry name" value="tRNAsynth_Ia_anticodon-bd"/>
</dbReference>
<dbReference type="GO" id="GO:0004822">
    <property type="term" value="F:isoleucine-tRNA ligase activity"/>
    <property type="evidence" value="ECO:0007669"/>
    <property type="project" value="UniProtKB-UniRule"/>
</dbReference>
<comment type="domain">
    <text evidence="15">IleRS has two distinct active sites: one for aminoacylation and one for editing. The misactivated valine is translocated from the active site to the editing site, which sterically excludes the correctly activated isoleucine. The single editing site contains two valyl binding pockets, one specific for each substrate (Val-AMP or Val-tRNA(Ile)).</text>
</comment>
<comment type="catalytic activity">
    <reaction evidence="14 15">
        <text>tRNA(Ile) + L-isoleucine + ATP = L-isoleucyl-tRNA(Ile) + AMP + diphosphate</text>
        <dbReference type="Rhea" id="RHEA:11060"/>
        <dbReference type="Rhea" id="RHEA-COMP:9666"/>
        <dbReference type="Rhea" id="RHEA-COMP:9695"/>
        <dbReference type="ChEBI" id="CHEBI:30616"/>
        <dbReference type="ChEBI" id="CHEBI:33019"/>
        <dbReference type="ChEBI" id="CHEBI:58045"/>
        <dbReference type="ChEBI" id="CHEBI:78442"/>
        <dbReference type="ChEBI" id="CHEBI:78528"/>
        <dbReference type="ChEBI" id="CHEBI:456215"/>
        <dbReference type="EC" id="6.1.1.5"/>
    </reaction>
</comment>
<comment type="subcellular location">
    <subcellularLocation>
        <location evidence="2 15">Cytoplasm</location>
    </subcellularLocation>
</comment>
<dbReference type="InterPro" id="IPR009008">
    <property type="entry name" value="Val/Leu/Ile-tRNA-synth_edit"/>
</dbReference>
<dbReference type="InterPro" id="IPR014729">
    <property type="entry name" value="Rossmann-like_a/b/a_fold"/>
</dbReference>
<dbReference type="InterPro" id="IPR023586">
    <property type="entry name" value="Ile-tRNA-ligase_type2"/>
</dbReference>
<comment type="caution">
    <text evidence="18">The sequence shown here is derived from an EMBL/GenBank/DDBJ whole genome shotgun (WGS) entry which is preliminary data.</text>
</comment>
<dbReference type="AlphaFoldDB" id="A0AAE3TBX9"/>
<organism evidence="18 19">
    <name type="scientific">Stygiobacter electus</name>
    <dbReference type="NCBI Taxonomy" id="3032292"/>
    <lineage>
        <taxon>Bacteria</taxon>
        <taxon>Pseudomonadati</taxon>
        <taxon>Ignavibacteriota</taxon>
        <taxon>Ignavibacteria</taxon>
        <taxon>Ignavibacteriales</taxon>
        <taxon>Melioribacteraceae</taxon>
        <taxon>Stygiobacter</taxon>
    </lineage>
</organism>
<accession>A0AAE3TBX9</accession>
<dbReference type="FunFam" id="3.40.50.620:FF:000063">
    <property type="entry name" value="Isoleucine--tRNA ligase"/>
    <property type="match status" value="1"/>
</dbReference>
<dbReference type="InterPro" id="IPR033709">
    <property type="entry name" value="Anticodon_Ile_ABEc"/>
</dbReference>
<dbReference type="HAMAP" id="MF_02003">
    <property type="entry name" value="Ile_tRNA_synth_type2"/>
    <property type="match status" value="1"/>
</dbReference>
<feature type="domain" description="Aminoacyl-tRNA synthetase class Ia" evidence="16">
    <location>
        <begin position="18"/>
        <end position="643"/>
    </location>
</feature>
<evidence type="ECO:0000256" key="15">
    <source>
        <dbReference type="HAMAP-Rule" id="MF_02003"/>
    </source>
</evidence>
<keyword evidence="12 15" id="KW-0030">Aminoacyl-tRNA synthetase</keyword>
<keyword evidence="8 15" id="KW-0547">Nucleotide-binding</keyword>
<keyword evidence="7 15" id="KW-0479">Metal-binding</keyword>
<dbReference type="GO" id="GO:0005524">
    <property type="term" value="F:ATP binding"/>
    <property type="evidence" value="ECO:0007669"/>
    <property type="project" value="UniProtKB-UniRule"/>
</dbReference>
<dbReference type="FunFam" id="3.40.50.620:FF:000075">
    <property type="entry name" value="Isoleucine--tRNA ligase"/>
    <property type="match status" value="1"/>
</dbReference>
<keyword evidence="19" id="KW-1185">Reference proteome</keyword>
<evidence type="ECO:0000256" key="3">
    <source>
        <dbReference type="ARBA" id="ARBA00007078"/>
    </source>
</evidence>
<dbReference type="Proteomes" id="UP001221302">
    <property type="component" value="Unassembled WGS sequence"/>
</dbReference>
<dbReference type="InterPro" id="IPR002300">
    <property type="entry name" value="aa-tRNA-synth_Ia"/>
</dbReference>
<keyword evidence="6 15" id="KW-0436">Ligase</keyword>
<sequence>MFKQFEEKISYPKIEESILKFWKENQIFEKSISLRDEKNSFTFYEGPPTVNGRPGIHHVMARTLKDLVCRYKTMTGYQVHRKAGWDTHGLPIEIALEKELNFSQKSDIEKYGVAEFNKKAKDLVYHHIEMKEGWRTLTERMGYWINLDEAYITCTNEYIESVWWSLKELYKKGLIYKGFKIVPQCPHCETPLSSHELALGYDEVNDPNVYIKFKLKDEDASILVWTTTPWTLISNVALAVGEDIDYVKIKTEKHGVLYLAKARLSVIKEDFEIIEELKGKALLGKEYVPLFNYIPVDKKAWYVISGDFVSTEDGSGVVHIAPAFGADDYEVSKKYDLPFIQPVTKSGRFTDQVTDFAGRLVKSIQFQTHEEKGVDPDIIKNLKERGLIYRAGNDYTHSYPHCWRCDNPLIYYARDSWYIRTTEIANRMIELNKTINWCPPEVGAGRFGNWLEENKDWSLSRDRYWGTPLPIWLNEDGDMIVVGSIEELKEGFVERDGNKIFVKDLPKDEIDLHKPFVDEVKFEKDGKIYTRTPELIDVWYDSGSMPFAQWHYPFENKEIFESNFPADFICEGIDQTRGWFYTLHAIATLVFDNVAYKNLIVNELILDKNGLKMSKSRGNVIDPFLMFDKYGVDATRWYLVTTSPPWKPTLFDEEGIVEVQRKFFGTLVNTYNFFALYANIDKFNMSEEFIPYSERPEIDRWIISKLHSLVKEYTELMESYDVTKAARQVSNFTIDQLSNWYVRRSRRRFWKSEINANKLSAYQTLYECLLTVTKLAAPFAPFITEELYQNLNNVTKKENYESVHLAYIPKPKFIDTELEEKMEIAQRVVYLTRSIRAKNNLKVRQPLLKMMVAIDKSKRDALSKMEDVILEEVNIKKLIILDDDSSIVNKTAKPNFKVIGPKYGKLVKSLTNAIKLLDGNSIAKIEKEGELELTIENEKIKITNEDIEIVSHEIEGWLVESEEGVTVAVDTELNEDLIAEGYAREFVNRIQNMRKDANFDVIDRIKVAYFSDQKLFDYLNKFNDYISNEVLADEINFNSDLEKGFEQNFQIADFNCKIIIKKV</sequence>
<dbReference type="CDD" id="cd07961">
    <property type="entry name" value="Anticodon_Ia_Ile_ABEc"/>
    <property type="match status" value="1"/>
</dbReference>
<evidence type="ECO:0000313" key="18">
    <source>
        <dbReference type="EMBL" id="MDF1611818.1"/>
    </source>
</evidence>
<dbReference type="SUPFAM" id="SSF52374">
    <property type="entry name" value="Nucleotidylyl transferase"/>
    <property type="match status" value="1"/>
</dbReference>
<dbReference type="GO" id="GO:0006428">
    <property type="term" value="P:isoleucyl-tRNA aminoacylation"/>
    <property type="evidence" value="ECO:0007669"/>
    <property type="project" value="UniProtKB-UniRule"/>
</dbReference>
<dbReference type="PRINTS" id="PR00984">
    <property type="entry name" value="TRNASYNTHILE"/>
</dbReference>
<evidence type="ECO:0000256" key="13">
    <source>
        <dbReference type="ARBA" id="ARBA00025217"/>
    </source>
</evidence>
<feature type="binding site" evidence="15">
    <location>
        <position position="615"/>
    </location>
    <ligand>
        <name>ATP</name>
        <dbReference type="ChEBI" id="CHEBI:30616"/>
    </ligand>
</feature>
<comment type="cofactor">
    <cofactor evidence="1 15">
        <name>Zn(2+)</name>
        <dbReference type="ChEBI" id="CHEBI:29105"/>
    </cofactor>
</comment>
<feature type="short sequence motif" description="'KMSKS' region" evidence="15">
    <location>
        <begin position="612"/>
        <end position="616"/>
    </location>
</feature>
<dbReference type="GO" id="GO:0000049">
    <property type="term" value="F:tRNA binding"/>
    <property type="evidence" value="ECO:0007669"/>
    <property type="project" value="InterPro"/>
</dbReference>
<dbReference type="SUPFAM" id="SSF50677">
    <property type="entry name" value="ValRS/IleRS/LeuRS editing domain"/>
    <property type="match status" value="1"/>
</dbReference>
<evidence type="ECO:0000256" key="14">
    <source>
        <dbReference type="ARBA" id="ARBA00048359"/>
    </source>
</evidence>
<dbReference type="RefSeq" id="WP_321535585.1">
    <property type="nucleotide sequence ID" value="NZ_JARGDL010000007.1"/>
</dbReference>
<evidence type="ECO:0000259" key="17">
    <source>
        <dbReference type="Pfam" id="PF08264"/>
    </source>
</evidence>
<keyword evidence="9 15" id="KW-0862">Zinc</keyword>
<dbReference type="GO" id="GO:0008270">
    <property type="term" value="F:zinc ion binding"/>
    <property type="evidence" value="ECO:0007669"/>
    <property type="project" value="UniProtKB-UniRule"/>
</dbReference>
<evidence type="ECO:0000256" key="4">
    <source>
        <dbReference type="ARBA" id="ARBA00011245"/>
    </source>
</evidence>
<dbReference type="GO" id="GO:0002161">
    <property type="term" value="F:aminoacyl-tRNA deacylase activity"/>
    <property type="evidence" value="ECO:0007669"/>
    <property type="project" value="InterPro"/>
</dbReference>
<evidence type="ECO:0000256" key="8">
    <source>
        <dbReference type="ARBA" id="ARBA00022741"/>
    </source>
</evidence>